<evidence type="ECO:0000313" key="2">
    <source>
        <dbReference type="EMBL" id="KAJ1162808.1"/>
    </source>
</evidence>
<name>A0AAV7SG61_PLEWA</name>
<evidence type="ECO:0000313" key="3">
    <source>
        <dbReference type="Proteomes" id="UP001066276"/>
    </source>
</evidence>
<reference evidence="2" key="1">
    <citation type="journal article" date="2022" name="bioRxiv">
        <title>Sequencing and chromosome-scale assembly of the giantPleurodeles waltlgenome.</title>
        <authorList>
            <person name="Brown T."/>
            <person name="Elewa A."/>
            <person name="Iarovenko S."/>
            <person name="Subramanian E."/>
            <person name="Araus A.J."/>
            <person name="Petzold A."/>
            <person name="Susuki M."/>
            <person name="Suzuki K.-i.T."/>
            <person name="Hayashi T."/>
            <person name="Toyoda A."/>
            <person name="Oliveira C."/>
            <person name="Osipova E."/>
            <person name="Leigh N.D."/>
            <person name="Simon A."/>
            <person name="Yun M.H."/>
        </authorList>
    </citation>
    <scope>NUCLEOTIDE SEQUENCE</scope>
    <source>
        <strain evidence="2">20211129_DDA</strain>
        <tissue evidence="2">Liver</tissue>
    </source>
</reference>
<comment type="caution">
    <text evidence="2">The sequence shown here is derived from an EMBL/GenBank/DDBJ whole genome shotgun (WGS) entry which is preliminary data.</text>
</comment>
<sequence>MTIEYLHWGDEDPPTRCPGGTTGREFPREEDWFPGQTLEGGGEKPTEEEEKGDAERDKKARDAEKGDTEKEEVKREDAGPDHEKPELQLRKRARTERVEELKMPRGVERGLVRVLAQKKSISRRGASKDPGEDLKEMRNTACETYVFPSQTSEINIS</sequence>
<keyword evidence="3" id="KW-1185">Reference proteome</keyword>
<feature type="region of interest" description="Disordered" evidence="1">
    <location>
        <begin position="1"/>
        <end position="97"/>
    </location>
</feature>
<organism evidence="2 3">
    <name type="scientific">Pleurodeles waltl</name>
    <name type="common">Iberian ribbed newt</name>
    <dbReference type="NCBI Taxonomy" id="8319"/>
    <lineage>
        <taxon>Eukaryota</taxon>
        <taxon>Metazoa</taxon>
        <taxon>Chordata</taxon>
        <taxon>Craniata</taxon>
        <taxon>Vertebrata</taxon>
        <taxon>Euteleostomi</taxon>
        <taxon>Amphibia</taxon>
        <taxon>Batrachia</taxon>
        <taxon>Caudata</taxon>
        <taxon>Salamandroidea</taxon>
        <taxon>Salamandridae</taxon>
        <taxon>Pleurodelinae</taxon>
        <taxon>Pleurodeles</taxon>
    </lineage>
</organism>
<protein>
    <submittedName>
        <fullName evidence="2">Uncharacterized protein</fullName>
    </submittedName>
</protein>
<accession>A0AAV7SG61</accession>
<evidence type="ECO:0000256" key="1">
    <source>
        <dbReference type="SAM" id="MobiDB-lite"/>
    </source>
</evidence>
<proteinExistence type="predicted"/>
<dbReference type="Proteomes" id="UP001066276">
    <property type="component" value="Chromosome 4_2"/>
</dbReference>
<dbReference type="EMBL" id="JANPWB010000008">
    <property type="protein sequence ID" value="KAJ1162808.1"/>
    <property type="molecule type" value="Genomic_DNA"/>
</dbReference>
<gene>
    <name evidence="2" type="ORF">NDU88_003273</name>
</gene>
<dbReference type="AlphaFoldDB" id="A0AAV7SG61"/>
<feature type="compositionally biased region" description="Basic and acidic residues" evidence="1">
    <location>
        <begin position="53"/>
        <end position="97"/>
    </location>
</feature>